<organism evidence="2">
    <name type="scientific">hydrothermal vent metagenome</name>
    <dbReference type="NCBI Taxonomy" id="652676"/>
    <lineage>
        <taxon>unclassified sequences</taxon>
        <taxon>metagenomes</taxon>
        <taxon>ecological metagenomes</taxon>
    </lineage>
</organism>
<reference evidence="2" key="1">
    <citation type="submission" date="2016-10" db="EMBL/GenBank/DDBJ databases">
        <authorList>
            <person name="de Groot N.N."/>
        </authorList>
    </citation>
    <scope>NUCLEOTIDE SEQUENCE</scope>
</reference>
<keyword evidence="1" id="KW-0472">Membrane</keyword>
<proteinExistence type="predicted"/>
<name>A0A1W1D6E9_9ZZZZ</name>
<protein>
    <submittedName>
        <fullName evidence="2">Uncharacterized protein</fullName>
    </submittedName>
</protein>
<evidence type="ECO:0000256" key="1">
    <source>
        <dbReference type="SAM" id="Phobius"/>
    </source>
</evidence>
<keyword evidence="1" id="KW-1133">Transmembrane helix</keyword>
<dbReference type="EMBL" id="FPHQ01000072">
    <property type="protein sequence ID" value="SFV76201.1"/>
    <property type="molecule type" value="Genomic_DNA"/>
</dbReference>
<feature type="transmembrane region" description="Helical" evidence="1">
    <location>
        <begin position="16"/>
        <end position="34"/>
    </location>
</feature>
<accession>A0A1W1D6E9</accession>
<sequence length="278" mass="31423">MKKRLAREKKISSIRYILYIVFLFFTSTLAIARIDILPSTGIDIIATPGVVAQSSVVFKPDASQTEILQYRLRTLRSDDQEIEQSRLTIENRYTQGVQTLERYRTVLSGQEKGNPVTSTFQFEPIWGDVPGEYVSSLEASRNAASDIPVKIIIKPKSLLTLQPQNFTITTSSLKSPVISEVNVVMGSNSPRWELYLVADNLKFKSSSQKISNDRVFVRIKDQYNPKPWLLLNKKLKLISGVATPITTVATLEFVVESELDDRAGDYLGNIKFLIRNFK</sequence>
<evidence type="ECO:0000313" key="2">
    <source>
        <dbReference type="EMBL" id="SFV76201.1"/>
    </source>
</evidence>
<gene>
    <name evidence="2" type="ORF">MNB_SUP05-10-374</name>
</gene>
<keyword evidence="1" id="KW-0812">Transmembrane</keyword>
<dbReference type="AlphaFoldDB" id="A0A1W1D6E9"/>